<dbReference type="Pfam" id="PF00392">
    <property type="entry name" value="GntR"/>
    <property type="match status" value="1"/>
</dbReference>
<dbReference type="GO" id="GO:0003677">
    <property type="term" value="F:DNA binding"/>
    <property type="evidence" value="ECO:0007669"/>
    <property type="project" value="UniProtKB-KW"/>
</dbReference>
<accession>A0AA42CID0</accession>
<keyword evidence="1" id="KW-0805">Transcription regulation</keyword>
<protein>
    <submittedName>
        <fullName evidence="5">Phosphonate metabolism transcriptional regulator PhnF</fullName>
    </submittedName>
</protein>
<dbReference type="SMART" id="SM00345">
    <property type="entry name" value="HTH_GNTR"/>
    <property type="match status" value="1"/>
</dbReference>
<dbReference type="InterPro" id="IPR036388">
    <property type="entry name" value="WH-like_DNA-bd_sf"/>
</dbReference>
<keyword evidence="3" id="KW-0804">Transcription</keyword>
<proteinExistence type="predicted"/>
<sequence length="250" mass="27508">MTTPDRSAGAELIRAEPGVALWRRIVHVIEAEITDGTHPPGAKLPTEAQFSARFGVNRHTVRRALEELSRSGLVRVEQGRGSFVAEDVLDYAVAPRTRFSEWIRRHNKEPSGRILDLREIAADATVAAGLGIRTGARVIRLERLGMADGRPVSLGTHHFPAARFPGLLAALQSAVTITEALARAGVSDYRRQVTRVTARLPQPNEAELLRTPRNRPLLITENVNVDQNGAVVEFGVSRYPTPRVQIVFEP</sequence>
<dbReference type="EMBL" id="JAPDNT010000011">
    <property type="protein sequence ID" value="MCW3475760.1"/>
    <property type="molecule type" value="Genomic_DNA"/>
</dbReference>
<evidence type="ECO:0000259" key="4">
    <source>
        <dbReference type="PROSITE" id="PS50949"/>
    </source>
</evidence>
<evidence type="ECO:0000256" key="2">
    <source>
        <dbReference type="ARBA" id="ARBA00023125"/>
    </source>
</evidence>
<reference evidence="5" key="1">
    <citation type="submission" date="2022-09" db="EMBL/GenBank/DDBJ databases">
        <title>Rhodovastum sp. nov. RN2-1 isolated from soil in Seongnam, South Korea.</title>
        <authorList>
            <person name="Le N.T."/>
        </authorList>
    </citation>
    <scope>NUCLEOTIDE SEQUENCE</scope>
    <source>
        <strain evidence="5">RN2-1</strain>
    </source>
</reference>
<dbReference type="SUPFAM" id="SSF64288">
    <property type="entry name" value="Chorismate lyase-like"/>
    <property type="match status" value="1"/>
</dbReference>
<dbReference type="PANTHER" id="PTHR44846:SF1">
    <property type="entry name" value="MANNOSYL-D-GLYCERATE TRANSPORT_METABOLISM SYSTEM REPRESSOR MNGR-RELATED"/>
    <property type="match status" value="1"/>
</dbReference>
<dbReference type="PROSITE" id="PS50949">
    <property type="entry name" value="HTH_GNTR"/>
    <property type="match status" value="1"/>
</dbReference>
<evidence type="ECO:0000256" key="3">
    <source>
        <dbReference type="ARBA" id="ARBA00023163"/>
    </source>
</evidence>
<dbReference type="Gene3D" id="3.40.1410.10">
    <property type="entry name" value="Chorismate lyase-like"/>
    <property type="match status" value="1"/>
</dbReference>
<dbReference type="NCBIfam" id="TIGR02325">
    <property type="entry name" value="C_P_lyase_phnF"/>
    <property type="match status" value="1"/>
</dbReference>
<gene>
    <name evidence="5" type="primary">phnF</name>
    <name evidence="5" type="ORF">OL599_14370</name>
</gene>
<dbReference type="SMART" id="SM00866">
    <property type="entry name" value="UTRA"/>
    <property type="match status" value="1"/>
</dbReference>
<dbReference type="GO" id="GO:0045892">
    <property type="term" value="P:negative regulation of DNA-templated transcription"/>
    <property type="evidence" value="ECO:0007669"/>
    <property type="project" value="TreeGrafter"/>
</dbReference>
<dbReference type="InterPro" id="IPR050679">
    <property type="entry name" value="Bact_HTH_transcr_reg"/>
</dbReference>
<dbReference type="PANTHER" id="PTHR44846">
    <property type="entry name" value="MANNOSYL-D-GLYCERATE TRANSPORT/METABOLISM SYSTEM REPRESSOR MNGR-RELATED"/>
    <property type="match status" value="1"/>
</dbReference>
<reference evidence="5" key="2">
    <citation type="submission" date="2022-10" db="EMBL/GenBank/DDBJ databases">
        <authorList>
            <person name="Trinh H.N."/>
        </authorList>
    </citation>
    <scope>NUCLEOTIDE SEQUENCE</scope>
    <source>
        <strain evidence="5">RN2-1</strain>
    </source>
</reference>
<name>A0AA42CID0_9PROT</name>
<dbReference type="PRINTS" id="PR00035">
    <property type="entry name" value="HTHGNTR"/>
</dbReference>
<organism evidence="5 6">
    <name type="scientific">Limobrevibacterium gyesilva</name>
    <dbReference type="NCBI Taxonomy" id="2991712"/>
    <lineage>
        <taxon>Bacteria</taxon>
        <taxon>Pseudomonadati</taxon>
        <taxon>Pseudomonadota</taxon>
        <taxon>Alphaproteobacteria</taxon>
        <taxon>Acetobacterales</taxon>
        <taxon>Acetobacteraceae</taxon>
        <taxon>Limobrevibacterium</taxon>
    </lineage>
</organism>
<dbReference type="InterPro" id="IPR012702">
    <property type="entry name" value="CP_lyase_PhnF"/>
</dbReference>
<evidence type="ECO:0000313" key="5">
    <source>
        <dbReference type="EMBL" id="MCW3475760.1"/>
    </source>
</evidence>
<dbReference type="InterPro" id="IPR028978">
    <property type="entry name" value="Chorismate_lyase_/UTRA_dom_sf"/>
</dbReference>
<dbReference type="InterPro" id="IPR000524">
    <property type="entry name" value="Tscrpt_reg_HTH_GntR"/>
</dbReference>
<evidence type="ECO:0000313" key="6">
    <source>
        <dbReference type="Proteomes" id="UP001165679"/>
    </source>
</evidence>
<dbReference type="InterPro" id="IPR036390">
    <property type="entry name" value="WH_DNA-bd_sf"/>
</dbReference>
<dbReference type="SUPFAM" id="SSF46785">
    <property type="entry name" value="Winged helix' DNA-binding domain"/>
    <property type="match status" value="1"/>
</dbReference>
<dbReference type="GO" id="GO:0003700">
    <property type="term" value="F:DNA-binding transcription factor activity"/>
    <property type="evidence" value="ECO:0007669"/>
    <property type="project" value="InterPro"/>
</dbReference>
<dbReference type="Gene3D" id="1.10.10.10">
    <property type="entry name" value="Winged helix-like DNA-binding domain superfamily/Winged helix DNA-binding domain"/>
    <property type="match status" value="1"/>
</dbReference>
<dbReference type="AlphaFoldDB" id="A0AA42CID0"/>
<dbReference type="Proteomes" id="UP001165679">
    <property type="component" value="Unassembled WGS sequence"/>
</dbReference>
<feature type="domain" description="HTH gntR-type" evidence="4">
    <location>
        <begin position="19"/>
        <end position="87"/>
    </location>
</feature>
<dbReference type="RefSeq" id="WP_264714484.1">
    <property type="nucleotide sequence ID" value="NZ_JAPDNT010000011.1"/>
</dbReference>
<keyword evidence="6" id="KW-1185">Reference proteome</keyword>
<keyword evidence="2" id="KW-0238">DNA-binding</keyword>
<dbReference type="Pfam" id="PF07702">
    <property type="entry name" value="UTRA"/>
    <property type="match status" value="1"/>
</dbReference>
<dbReference type="CDD" id="cd07377">
    <property type="entry name" value="WHTH_GntR"/>
    <property type="match status" value="1"/>
</dbReference>
<evidence type="ECO:0000256" key="1">
    <source>
        <dbReference type="ARBA" id="ARBA00023015"/>
    </source>
</evidence>
<comment type="caution">
    <text evidence="5">The sequence shown here is derived from an EMBL/GenBank/DDBJ whole genome shotgun (WGS) entry which is preliminary data.</text>
</comment>
<dbReference type="InterPro" id="IPR011663">
    <property type="entry name" value="UTRA"/>
</dbReference>